<dbReference type="Proteomes" id="UP000281498">
    <property type="component" value="Unassembled WGS sequence"/>
</dbReference>
<dbReference type="InterPro" id="IPR003594">
    <property type="entry name" value="HATPase_dom"/>
</dbReference>
<gene>
    <name evidence="16" type="ORF">CR203_08365</name>
</gene>
<name>A0A3A9KAA2_9BACI</name>
<dbReference type="OrthoDB" id="9815750at2"/>
<evidence type="ECO:0000256" key="14">
    <source>
        <dbReference type="SAM" id="Phobius"/>
    </source>
</evidence>
<keyword evidence="9 16" id="KW-0418">Kinase</keyword>
<dbReference type="GO" id="GO:0005886">
    <property type="term" value="C:plasma membrane"/>
    <property type="evidence" value="ECO:0007669"/>
    <property type="project" value="UniProtKB-SubCell"/>
</dbReference>
<dbReference type="Pfam" id="PF02518">
    <property type="entry name" value="HATPase_c"/>
    <property type="match status" value="1"/>
</dbReference>
<dbReference type="AlphaFoldDB" id="A0A3A9KAA2"/>
<comment type="subcellular location">
    <subcellularLocation>
        <location evidence="2">Cell membrane</location>
        <topology evidence="2">Multi-pass membrane protein</topology>
    </subcellularLocation>
</comment>
<keyword evidence="4" id="KW-1003">Cell membrane</keyword>
<dbReference type="PRINTS" id="PR00344">
    <property type="entry name" value="BCTRLSENSOR"/>
</dbReference>
<feature type="domain" description="Histidine kinase" evidence="15">
    <location>
        <begin position="215"/>
        <end position="421"/>
    </location>
</feature>
<dbReference type="EMBL" id="PDOE01000003">
    <property type="protein sequence ID" value="RKL67371.1"/>
    <property type="molecule type" value="Genomic_DNA"/>
</dbReference>
<dbReference type="InterPro" id="IPR004358">
    <property type="entry name" value="Sig_transdc_His_kin-like_C"/>
</dbReference>
<dbReference type="RefSeq" id="WP_110935465.1">
    <property type="nucleotide sequence ID" value="NZ_KZ614146.1"/>
</dbReference>
<dbReference type="SUPFAM" id="SSF47384">
    <property type="entry name" value="Homodimeric domain of signal transducing histidine kinase"/>
    <property type="match status" value="1"/>
</dbReference>
<dbReference type="GO" id="GO:0005524">
    <property type="term" value="F:ATP binding"/>
    <property type="evidence" value="ECO:0007669"/>
    <property type="project" value="UniProtKB-KW"/>
</dbReference>
<dbReference type="PANTHER" id="PTHR43065">
    <property type="entry name" value="SENSOR HISTIDINE KINASE"/>
    <property type="match status" value="1"/>
</dbReference>
<keyword evidence="5" id="KW-0597">Phosphoprotein</keyword>
<keyword evidence="8" id="KW-0547">Nucleotide-binding</keyword>
<evidence type="ECO:0000256" key="10">
    <source>
        <dbReference type="ARBA" id="ARBA00022840"/>
    </source>
</evidence>
<evidence type="ECO:0000256" key="12">
    <source>
        <dbReference type="ARBA" id="ARBA00023012"/>
    </source>
</evidence>
<keyword evidence="6" id="KW-0808">Transferase</keyword>
<keyword evidence="11 14" id="KW-1133">Transmembrane helix</keyword>
<dbReference type="Gene3D" id="3.30.565.10">
    <property type="entry name" value="Histidine kinase-like ATPase, C-terminal domain"/>
    <property type="match status" value="1"/>
</dbReference>
<dbReference type="SUPFAM" id="SSF55874">
    <property type="entry name" value="ATPase domain of HSP90 chaperone/DNA topoisomerase II/histidine kinase"/>
    <property type="match status" value="1"/>
</dbReference>
<dbReference type="GO" id="GO:0000155">
    <property type="term" value="F:phosphorelay sensor kinase activity"/>
    <property type="evidence" value="ECO:0007669"/>
    <property type="project" value="InterPro"/>
</dbReference>
<dbReference type="GO" id="GO:0071555">
    <property type="term" value="P:cell wall organization"/>
    <property type="evidence" value="ECO:0007669"/>
    <property type="project" value="InterPro"/>
</dbReference>
<dbReference type="SMART" id="SM00388">
    <property type="entry name" value="HisKA"/>
    <property type="match status" value="1"/>
</dbReference>
<evidence type="ECO:0000256" key="3">
    <source>
        <dbReference type="ARBA" id="ARBA00012438"/>
    </source>
</evidence>
<dbReference type="InterPro" id="IPR003661">
    <property type="entry name" value="HisK_dim/P_dom"/>
</dbReference>
<sequence>MTILLSDLQIFLLETLSIIVFYFIVSRFIKRNLHPLINEGLITLVAGTSIILCMTFSVNLTEGHIFDLRQIPFILGALYGGRRVAVVLFVILISYRFFIDGSGFYGAFIVNFLLLFSLWFIIPKFYQTFKIERKVKLATVAALLGVMFMALLVSLLFSELIDRRYIIFISLFSIAQPIGVIMFVSFIEKAKQDIILAGELRRLEKLQAVSDIAASISHEVRNPLTVTKGFLQLLREPNLTEEKRSTYIKYSLEELDRAEQIITDYLTFAKPSLENIEVLELDKELDYILKVVNPYATMNNVLIEVNIINNGYVTGEAEKLHQCLLNIIKNAIESIELEGQITITVDARDGMAKILIDDTGTGMSEEQINKLGTPYFSTKDKGTGLGTMVVFSIIKAMNGEIKVESEVGEGTRFIVTLPTTNHNSK</sequence>
<dbReference type="InterPro" id="IPR036890">
    <property type="entry name" value="HATPase_C_sf"/>
</dbReference>
<evidence type="ECO:0000256" key="13">
    <source>
        <dbReference type="ARBA" id="ARBA00023136"/>
    </source>
</evidence>
<evidence type="ECO:0000259" key="15">
    <source>
        <dbReference type="PROSITE" id="PS50109"/>
    </source>
</evidence>
<dbReference type="Pfam" id="PF07694">
    <property type="entry name" value="5TM-5TMR_LYT"/>
    <property type="match status" value="1"/>
</dbReference>
<keyword evidence="12" id="KW-0902">Two-component regulatory system</keyword>
<dbReference type="EC" id="2.7.13.3" evidence="3"/>
<evidence type="ECO:0000256" key="1">
    <source>
        <dbReference type="ARBA" id="ARBA00000085"/>
    </source>
</evidence>
<evidence type="ECO:0000256" key="9">
    <source>
        <dbReference type="ARBA" id="ARBA00022777"/>
    </source>
</evidence>
<dbReference type="InterPro" id="IPR005467">
    <property type="entry name" value="His_kinase_dom"/>
</dbReference>
<evidence type="ECO:0000256" key="5">
    <source>
        <dbReference type="ARBA" id="ARBA00022553"/>
    </source>
</evidence>
<evidence type="ECO:0000256" key="8">
    <source>
        <dbReference type="ARBA" id="ARBA00022741"/>
    </source>
</evidence>
<accession>A0A3A9KAA2</accession>
<dbReference type="InterPro" id="IPR036097">
    <property type="entry name" value="HisK_dim/P_sf"/>
</dbReference>
<evidence type="ECO:0000256" key="4">
    <source>
        <dbReference type="ARBA" id="ARBA00022475"/>
    </source>
</evidence>
<proteinExistence type="predicted"/>
<dbReference type="Gene3D" id="1.10.287.130">
    <property type="match status" value="1"/>
</dbReference>
<comment type="caution">
    <text evidence="16">The sequence shown here is derived from an EMBL/GenBank/DDBJ whole genome shotgun (WGS) entry which is preliminary data.</text>
</comment>
<keyword evidence="17" id="KW-1185">Reference proteome</keyword>
<keyword evidence="13 14" id="KW-0472">Membrane</keyword>
<dbReference type="Pfam" id="PF00512">
    <property type="entry name" value="HisKA"/>
    <property type="match status" value="1"/>
</dbReference>
<evidence type="ECO:0000256" key="7">
    <source>
        <dbReference type="ARBA" id="ARBA00022692"/>
    </source>
</evidence>
<dbReference type="PANTHER" id="PTHR43065:SF46">
    <property type="entry name" value="C4-DICARBOXYLATE TRANSPORT SENSOR PROTEIN DCTB"/>
    <property type="match status" value="1"/>
</dbReference>
<evidence type="ECO:0000256" key="11">
    <source>
        <dbReference type="ARBA" id="ARBA00022989"/>
    </source>
</evidence>
<feature type="transmembrane region" description="Helical" evidence="14">
    <location>
        <begin position="164"/>
        <end position="187"/>
    </location>
</feature>
<feature type="transmembrane region" description="Helical" evidence="14">
    <location>
        <begin position="73"/>
        <end position="98"/>
    </location>
</feature>
<dbReference type="InterPro" id="IPR011620">
    <property type="entry name" value="Sig_transdc_His_kinase_LytS_TM"/>
</dbReference>
<evidence type="ECO:0000256" key="6">
    <source>
        <dbReference type="ARBA" id="ARBA00022679"/>
    </source>
</evidence>
<keyword evidence="7 14" id="KW-0812">Transmembrane</keyword>
<evidence type="ECO:0000313" key="17">
    <source>
        <dbReference type="Proteomes" id="UP000281498"/>
    </source>
</evidence>
<dbReference type="PROSITE" id="PS50109">
    <property type="entry name" value="HIS_KIN"/>
    <property type="match status" value="1"/>
</dbReference>
<dbReference type="CDD" id="cd00082">
    <property type="entry name" value="HisKA"/>
    <property type="match status" value="1"/>
</dbReference>
<reference evidence="16 17" key="1">
    <citation type="submission" date="2017-10" db="EMBL/GenBank/DDBJ databases">
        <title>Bacillus sp. nov., a halophilic bacterium isolated from a Keqin Lake.</title>
        <authorList>
            <person name="Wang H."/>
        </authorList>
    </citation>
    <scope>NUCLEOTIDE SEQUENCE [LARGE SCALE GENOMIC DNA]</scope>
    <source>
        <strain evidence="16 17">KCTC 13187</strain>
    </source>
</reference>
<protein>
    <recommendedName>
        <fullName evidence="3">histidine kinase</fullName>
        <ecNumber evidence="3">2.7.13.3</ecNumber>
    </recommendedName>
</protein>
<comment type="catalytic activity">
    <reaction evidence="1">
        <text>ATP + protein L-histidine = ADP + protein N-phospho-L-histidine.</text>
        <dbReference type="EC" id="2.7.13.3"/>
    </reaction>
</comment>
<keyword evidence="10" id="KW-0067">ATP-binding</keyword>
<organism evidence="16 17">
    <name type="scientific">Salipaludibacillus neizhouensis</name>
    <dbReference type="NCBI Taxonomy" id="885475"/>
    <lineage>
        <taxon>Bacteria</taxon>
        <taxon>Bacillati</taxon>
        <taxon>Bacillota</taxon>
        <taxon>Bacilli</taxon>
        <taxon>Bacillales</taxon>
        <taxon>Bacillaceae</taxon>
    </lineage>
</organism>
<evidence type="ECO:0000313" key="16">
    <source>
        <dbReference type="EMBL" id="RKL67371.1"/>
    </source>
</evidence>
<feature type="transmembrane region" description="Helical" evidence="14">
    <location>
        <begin position="12"/>
        <end position="29"/>
    </location>
</feature>
<dbReference type="SMART" id="SM00387">
    <property type="entry name" value="HATPase_c"/>
    <property type="match status" value="1"/>
</dbReference>
<feature type="transmembrane region" description="Helical" evidence="14">
    <location>
        <begin position="41"/>
        <end position="61"/>
    </location>
</feature>
<evidence type="ECO:0000256" key="2">
    <source>
        <dbReference type="ARBA" id="ARBA00004651"/>
    </source>
</evidence>
<feature type="transmembrane region" description="Helical" evidence="14">
    <location>
        <begin position="104"/>
        <end position="125"/>
    </location>
</feature>
<feature type="transmembrane region" description="Helical" evidence="14">
    <location>
        <begin position="137"/>
        <end position="158"/>
    </location>
</feature>